<gene>
    <name evidence="2" type="ORF">JXQ802_LOCUS6133</name>
    <name evidence="3" type="ORF">JXQ802_LOCUS6172</name>
    <name evidence="6" type="ORF">OTI717_LOCUS15726</name>
    <name evidence="4" type="ORF">PYM288_LOCUS8189</name>
    <name evidence="5" type="ORF">RFH988_LOCUS24582</name>
    <name evidence="1" type="ORF">SEV965_LOCUS1916</name>
</gene>
<dbReference type="EMBL" id="CAJNOO010001803">
    <property type="protein sequence ID" value="CAF1200695.1"/>
    <property type="molecule type" value="Genomic_DNA"/>
</dbReference>
<dbReference type="OrthoDB" id="10004784at2759"/>
<dbReference type="EMBL" id="CAJNOL010000096">
    <property type="protein sequence ID" value="CAF0840781.1"/>
    <property type="molecule type" value="Genomic_DNA"/>
</dbReference>
<protein>
    <submittedName>
        <fullName evidence="1">Uncharacterized protein</fullName>
    </submittedName>
</protein>
<comment type="caution">
    <text evidence="1">The sequence shown here is derived from an EMBL/GenBank/DDBJ whole genome shotgun (WGS) entry which is preliminary data.</text>
</comment>
<dbReference type="Proteomes" id="UP000663882">
    <property type="component" value="Unassembled WGS sequence"/>
</dbReference>
<organism evidence="1 8">
    <name type="scientific">Rotaria sordida</name>
    <dbReference type="NCBI Taxonomy" id="392033"/>
    <lineage>
        <taxon>Eukaryota</taxon>
        <taxon>Metazoa</taxon>
        <taxon>Spiralia</taxon>
        <taxon>Gnathifera</taxon>
        <taxon>Rotifera</taxon>
        <taxon>Eurotatoria</taxon>
        <taxon>Bdelloidea</taxon>
        <taxon>Philodinida</taxon>
        <taxon>Philodinidae</taxon>
        <taxon>Rotaria</taxon>
    </lineage>
</organism>
<evidence type="ECO:0000313" key="5">
    <source>
        <dbReference type="EMBL" id="CAF1200695.1"/>
    </source>
</evidence>
<evidence type="ECO:0000313" key="3">
    <source>
        <dbReference type="EMBL" id="CAF0840781.1"/>
    </source>
</evidence>
<dbReference type="Proteomes" id="UP000663823">
    <property type="component" value="Unassembled WGS sequence"/>
</dbReference>
<evidence type="ECO:0000313" key="4">
    <source>
        <dbReference type="EMBL" id="CAF0873889.1"/>
    </source>
</evidence>
<evidence type="ECO:0000313" key="1">
    <source>
        <dbReference type="EMBL" id="CAF0827038.1"/>
    </source>
</evidence>
<dbReference type="Proteomes" id="UP000663889">
    <property type="component" value="Unassembled WGS sequence"/>
</dbReference>
<dbReference type="Proteomes" id="UP000663870">
    <property type="component" value="Unassembled WGS sequence"/>
</dbReference>
<evidence type="ECO:0000313" key="7">
    <source>
        <dbReference type="Proteomes" id="UP000663870"/>
    </source>
</evidence>
<keyword evidence="7" id="KW-1185">Reference proteome</keyword>
<accession>A0A813UCD8</accession>
<name>A0A813UCD8_9BILA</name>
<sequence length="278" mass="32450">MLRHLLSTFCLSRFKCRFLDLCYQPLGSNEYEESISSLSDCENYRRTSYDSDSDSDSDILENEEQIYCSQAKRIKSQNSQENFEILYEIHNGFTSGQVSIIENALQIVVDRLFKPEILQNMYQICGKSNCFLIHGVLSQSNLIENSIYFNQYLLLHYQLMCLKVQCENGEMPIINIYPIDEKNQKENNDSLPYVFCISHGSTFMIDGEFEIELNQDKLNGSVKNSSNALFWAGEIVYEMLRNLGHRSNDIYYKNRSQINVFKQCFLHNGNYIPIKKQK</sequence>
<evidence type="ECO:0000313" key="2">
    <source>
        <dbReference type="EMBL" id="CAF0840026.1"/>
    </source>
</evidence>
<dbReference type="EMBL" id="CAJNOU010000040">
    <property type="protein sequence ID" value="CAF0827038.1"/>
    <property type="molecule type" value="Genomic_DNA"/>
</dbReference>
<evidence type="ECO:0000313" key="8">
    <source>
        <dbReference type="Proteomes" id="UP000663889"/>
    </source>
</evidence>
<dbReference type="Proteomes" id="UP000663854">
    <property type="component" value="Unassembled WGS sequence"/>
</dbReference>
<proteinExistence type="predicted"/>
<dbReference type="EMBL" id="CAJNOL010000095">
    <property type="protein sequence ID" value="CAF0840026.1"/>
    <property type="molecule type" value="Genomic_DNA"/>
</dbReference>
<evidence type="ECO:0000313" key="6">
    <source>
        <dbReference type="EMBL" id="CAF3753746.1"/>
    </source>
</evidence>
<dbReference type="EMBL" id="CAJOAX010001889">
    <property type="protein sequence ID" value="CAF3753746.1"/>
    <property type="molecule type" value="Genomic_DNA"/>
</dbReference>
<dbReference type="AlphaFoldDB" id="A0A813UCD8"/>
<reference evidence="1" key="1">
    <citation type="submission" date="2021-02" db="EMBL/GenBank/DDBJ databases">
        <authorList>
            <person name="Nowell W R."/>
        </authorList>
    </citation>
    <scope>NUCLEOTIDE SEQUENCE</scope>
</reference>
<dbReference type="EMBL" id="CAJNOH010000107">
    <property type="protein sequence ID" value="CAF0873889.1"/>
    <property type="molecule type" value="Genomic_DNA"/>
</dbReference>